<keyword evidence="3" id="KW-1185">Reference proteome</keyword>
<proteinExistence type="predicted"/>
<evidence type="ECO:0000313" key="3">
    <source>
        <dbReference type="Proteomes" id="UP000287352"/>
    </source>
</evidence>
<dbReference type="Pfam" id="PF01261">
    <property type="entry name" value="AP_endonuc_2"/>
    <property type="match status" value="1"/>
</dbReference>
<dbReference type="Gene3D" id="3.20.20.150">
    <property type="entry name" value="Divalent-metal-dependent TIM barrel enzymes"/>
    <property type="match status" value="1"/>
</dbReference>
<name>A0A402A1H8_9CHLR</name>
<dbReference type="EMBL" id="BIFR01000001">
    <property type="protein sequence ID" value="GCE12915.1"/>
    <property type="molecule type" value="Genomic_DNA"/>
</dbReference>
<dbReference type="AlphaFoldDB" id="A0A402A1H8"/>
<dbReference type="RefSeq" id="WP_126580496.1">
    <property type="nucleotide sequence ID" value="NZ_BIFR01000001.1"/>
</dbReference>
<protein>
    <recommendedName>
        <fullName evidence="1">Xylose isomerase-like TIM barrel domain-containing protein</fullName>
    </recommendedName>
</protein>
<reference evidence="3" key="1">
    <citation type="submission" date="2018-12" db="EMBL/GenBank/DDBJ databases">
        <title>Tengunoibacter tsumagoiensis gen. nov., sp. nov., Dictyobacter kobayashii sp. nov., D. alpinus sp. nov., and D. joshuensis sp. nov. and description of Dictyobacteraceae fam. nov. within the order Ktedonobacterales isolated from Tengu-no-mugimeshi.</title>
        <authorList>
            <person name="Wang C.M."/>
            <person name="Zheng Y."/>
            <person name="Sakai Y."/>
            <person name="Toyoda A."/>
            <person name="Minakuchi Y."/>
            <person name="Abe K."/>
            <person name="Yokota A."/>
            <person name="Yabe S."/>
        </authorList>
    </citation>
    <scope>NUCLEOTIDE SEQUENCE [LARGE SCALE GENOMIC DNA]</scope>
    <source>
        <strain evidence="3">Uno3</strain>
    </source>
</reference>
<accession>A0A402A1H8</accession>
<gene>
    <name evidence="2" type="ORF">KTT_27740</name>
</gene>
<evidence type="ECO:0000313" key="2">
    <source>
        <dbReference type="EMBL" id="GCE12915.1"/>
    </source>
</evidence>
<dbReference type="Proteomes" id="UP000287352">
    <property type="component" value="Unassembled WGS sequence"/>
</dbReference>
<organism evidence="2 3">
    <name type="scientific">Tengunoibacter tsumagoiensis</name>
    <dbReference type="NCBI Taxonomy" id="2014871"/>
    <lineage>
        <taxon>Bacteria</taxon>
        <taxon>Bacillati</taxon>
        <taxon>Chloroflexota</taxon>
        <taxon>Ktedonobacteria</taxon>
        <taxon>Ktedonobacterales</taxon>
        <taxon>Dictyobacteraceae</taxon>
        <taxon>Tengunoibacter</taxon>
    </lineage>
</organism>
<sequence>MRFGICARFQHVAALQAYPFDYLEEAVQRFLVPEQPEEDFEDLLREARRLPVPIEAANSLLPARLALVETPTQSIDRPRIQRYMQTTLQRAEQAGIRLLVFGSGGARHCPPDYALKDAVQQIGEHLATWSEWAKQHGIEIVLEPLQYAETNTLNTVAEGGELVASIEHSGARLLADTYHMAANKEDPESLFTWGSLLSHVHVAELEDRAAPGHHGDDFRPYFSALQRAGYDQRISIECKWQDLSQEVPTAIAILREHWATSTTLSH</sequence>
<dbReference type="InterPro" id="IPR050312">
    <property type="entry name" value="IolE/XylAMocC-like"/>
</dbReference>
<evidence type="ECO:0000259" key="1">
    <source>
        <dbReference type="Pfam" id="PF01261"/>
    </source>
</evidence>
<dbReference type="SUPFAM" id="SSF51658">
    <property type="entry name" value="Xylose isomerase-like"/>
    <property type="match status" value="1"/>
</dbReference>
<dbReference type="PANTHER" id="PTHR12110">
    <property type="entry name" value="HYDROXYPYRUVATE ISOMERASE"/>
    <property type="match status" value="1"/>
</dbReference>
<dbReference type="InterPro" id="IPR013022">
    <property type="entry name" value="Xyl_isomerase-like_TIM-brl"/>
</dbReference>
<dbReference type="OrthoDB" id="9814946at2"/>
<dbReference type="InterPro" id="IPR036237">
    <property type="entry name" value="Xyl_isomerase-like_sf"/>
</dbReference>
<feature type="domain" description="Xylose isomerase-like TIM barrel" evidence="1">
    <location>
        <begin position="13"/>
        <end position="255"/>
    </location>
</feature>
<comment type="caution">
    <text evidence="2">The sequence shown here is derived from an EMBL/GenBank/DDBJ whole genome shotgun (WGS) entry which is preliminary data.</text>
</comment>